<reference evidence="2 3" key="1">
    <citation type="journal article" date="1999" name="Science">
        <title>Genome sequence of the radioresistant bacterium Deinococcus radiodurans R1.</title>
        <authorList>
            <person name="White O."/>
            <person name="Eisen J.A."/>
            <person name="Heidelberg J.F."/>
            <person name="Hickey E.K."/>
            <person name="Peterson J.D."/>
            <person name="Dodson R.J."/>
            <person name="Haft D.H."/>
            <person name="Gwinn M.L."/>
            <person name="Nelson W.C."/>
            <person name="Richardson D.L."/>
            <person name="Moffat K.S."/>
            <person name="Qin H."/>
            <person name="Jiang L."/>
            <person name="Pamphile W."/>
            <person name="Crosby M."/>
            <person name="Shen M."/>
            <person name="Vamathevan J.J."/>
            <person name="Lam P."/>
            <person name="McDonald L."/>
            <person name="Utterback T."/>
            <person name="Zalewski C."/>
            <person name="Makarova K.S."/>
            <person name="Aravind L."/>
            <person name="Daly M.J."/>
            <person name="Minton K.W."/>
            <person name="Fleischmann R.D."/>
            <person name="Ketchum K.A."/>
            <person name="Nelson K.E."/>
            <person name="Salzberg S."/>
            <person name="Smith H.O."/>
            <person name="Venter J.C."/>
            <person name="Fraser C.M."/>
        </authorList>
    </citation>
    <scope>NUCLEOTIDE SEQUENCE [LARGE SCALE GENOMIC DNA]</scope>
    <source>
        <strain evidence="3">ATCC 13939 / DSM 20539 / JCM 16871 / LMG 4051 / NBRC 15346 / NCIMB 9279 / R1 / VKM B-1422</strain>
    </source>
</reference>
<dbReference type="eggNOG" id="COG4932">
    <property type="taxonomic scope" value="Bacteria"/>
</dbReference>
<dbReference type="InterPro" id="IPR035986">
    <property type="entry name" value="PKD_dom_sf"/>
</dbReference>
<evidence type="ECO:0000313" key="3">
    <source>
        <dbReference type="Proteomes" id="UP000002524"/>
    </source>
</evidence>
<dbReference type="STRING" id="243230.DR_2517"/>
<dbReference type="EMBL" id="AE000513">
    <property type="protein sequence ID" value="AAF12063.1"/>
    <property type="molecule type" value="Genomic_DNA"/>
</dbReference>
<dbReference type="AlphaFoldDB" id="Q9RRH4"/>
<feature type="chain" id="PRO_5009974189" evidence="1">
    <location>
        <begin position="26"/>
        <end position="341"/>
    </location>
</feature>
<proteinExistence type="predicted"/>
<dbReference type="EnsemblBacteria" id="AAF12063">
    <property type="protein sequence ID" value="AAF12063"/>
    <property type="gene ID" value="DR_2517"/>
</dbReference>
<name>Q9RRH4_DEIRA</name>
<dbReference type="PROSITE" id="PS51257">
    <property type="entry name" value="PROKAR_LIPOPROTEIN"/>
    <property type="match status" value="1"/>
</dbReference>
<sequence>MKSPLTLPALLAASLLLGACGSAPGSSTSADRTPPRVTLDALPGTVRPGKVQVQATASDDVAVREVRFYLNDKLVDTDRTEPYQTTYDLSQSGSFVLKAVAVDTSGNESAPATQTVKVINDTTAPQLTVEAPGTITQPGVYKITVRASDDVQLAYVDAALTLNLPSGAQSQRQRFDAPKDVAQAEWSFDLPISDSSFNGTHSLTLVAYDAAGNASAPLTRTVVVNVPAGQPQPPVTTPTTGDTVAPTVRLTLPTTTITQAGNYTVRVEASDNVAVTSLQAELALTGGTVVPLTLSPTQTEFVVPVDASYRAFNGPATLTVFARDAAGNEGSDRQALTLRLP</sequence>
<dbReference type="InParanoid" id="Q9RRH4"/>
<evidence type="ECO:0000313" key="2">
    <source>
        <dbReference type="EMBL" id="AAF12063.1"/>
    </source>
</evidence>
<dbReference type="Proteomes" id="UP000002524">
    <property type="component" value="Chromosome 1"/>
</dbReference>
<dbReference type="PATRIC" id="fig|243230.17.peg.2759"/>
<dbReference type="KEGG" id="dra:DR_2517"/>
<protein>
    <submittedName>
        <fullName evidence="2">Uncharacterized protein</fullName>
    </submittedName>
</protein>
<accession>Q9RRH4</accession>
<keyword evidence="3" id="KW-1185">Reference proteome</keyword>
<organism evidence="2 3">
    <name type="scientific">Deinococcus radiodurans (strain ATCC 13939 / DSM 20539 / JCM 16871 / CCUG 27074 / LMG 4051 / NBRC 15346 / NCIMB 9279 / VKM B-1422 / R1)</name>
    <dbReference type="NCBI Taxonomy" id="243230"/>
    <lineage>
        <taxon>Bacteria</taxon>
        <taxon>Thermotogati</taxon>
        <taxon>Deinococcota</taxon>
        <taxon>Deinococci</taxon>
        <taxon>Deinococcales</taxon>
        <taxon>Deinococcaceae</taxon>
        <taxon>Deinococcus</taxon>
    </lineage>
</organism>
<dbReference type="GeneID" id="69518770"/>
<keyword evidence="1" id="KW-0732">Signal</keyword>
<dbReference type="OrthoDB" id="423924at2"/>
<gene>
    <name evidence="2" type="ordered locus">DR_2517</name>
</gene>
<dbReference type="Pfam" id="PF17957">
    <property type="entry name" value="Big_7"/>
    <property type="match status" value="1"/>
</dbReference>
<evidence type="ECO:0000256" key="1">
    <source>
        <dbReference type="SAM" id="SignalP"/>
    </source>
</evidence>
<dbReference type="InterPro" id="IPR013783">
    <property type="entry name" value="Ig-like_fold"/>
</dbReference>
<dbReference type="PaxDb" id="243230-DR_2517"/>
<feature type="signal peptide" evidence="1">
    <location>
        <begin position="1"/>
        <end position="25"/>
    </location>
</feature>
<dbReference type="HOGENOM" id="CLU_813105_0_0_0"/>
<dbReference type="Gene3D" id="2.60.40.10">
    <property type="entry name" value="Immunoglobulins"/>
    <property type="match status" value="3"/>
</dbReference>
<dbReference type="SUPFAM" id="SSF49299">
    <property type="entry name" value="PKD domain"/>
    <property type="match status" value="1"/>
</dbReference>
<dbReference type="PIR" id="B75264">
    <property type="entry name" value="B75264"/>
</dbReference>
<dbReference type="RefSeq" id="WP_010889142.1">
    <property type="nucleotide sequence ID" value="NC_001263.1"/>
</dbReference>